<organism evidence="2 3">
    <name type="scientific">Dreissena polymorpha</name>
    <name type="common">Zebra mussel</name>
    <name type="synonym">Mytilus polymorpha</name>
    <dbReference type="NCBI Taxonomy" id="45954"/>
    <lineage>
        <taxon>Eukaryota</taxon>
        <taxon>Metazoa</taxon>
        <taxon>Spiralia</taxon>
        <taxon>Lophotrochozoa</taxon>
        <taxon>Mollusca</taxon>
        <taxon>Bivalvia</taxon>
        <taxon>Autobranchia</taxon>
        <taxon>Heteroconchia</taxon>
        <taxon>Euheterodonta</taxon>
        <taxon>Imparidentia</taxon>
        <taxon>Neoheterodontei</taxon>
        <taxon>Myida</taxon>
        <taxon>Dreissenoidea</taxon>
        <taxon>Dreissenidae</taxon>
        <taxon>Dreissena</taxon>
    </lineage>
</organism>
<keyword evidence="3" id="KW-1185">Reference proteome</keyword>
<comment type="caution">
    <text evidence="2">The sequence shown here is derived from an EMBL/GenBank/DDBJ whole genome shotgun (WGS) entry which is preliminary data.</text>
</comment>
<dbReference type="AlphaFoldDB" id="A0A9D4NQ05"/>
<accession>A0A9D4NQ05</accession>
<feature type="region of interest" description="Disordered" evidence="1">
    <location>
        <begin position="99"/>
        <end position="118"/>
    </location>
</feature>
<proteinExistence type="predicted"/>
<dbReference type="Proteomes" id="UP000828390">
    <property type="component" value="Unassembled WGS sequence"/>
</dbReference>
<reference evidence="2" key="1">
    <citation type="journal article" date="2019" name="bioRxiv">
        <title>The Genome of the Zebra Mussel, Dreissena polymorpha: A Resource for Invasive Species Research.</title>
        <authorList>
            <person name="McCartney M.A."/>
            <person name="Auch B."/>
            <person name="Kono T."/>
            <person name="Mallez S."/>
            <person name="Zhang Y."/>
            <person name="Obille A."/>
            <person name="Becker A."/>
            <person name="Abrahante J.E."/>
            <person name="Garbe J."/>
            <person name="Badalamenti J.P."/>
            <person name="Herman A."/>
            <person name="Mangelson H."/>
            <person name="Liachko I."/>
            <person name="Sullivan S."/>
            <person name="Sone E.D."/>
            <person name="Koren S."/>
            <person name="Silverstein K.A.T."/>
            <person name="Beckman K.B."/>
            <person name="Gohl D.M."/>
        </authorList>
    </citation>
    <scope>NUCLEOTIDE SEQUENCE</scope>
    <source>
        <strain evidence="2">Duluth1</strain>
        <tissue evidence="2">Whole animal</tissue>
    </source>
</reference>
<name>A0A9D4NQ05_DREPO</name>
<gene>
    <name evidence="2" type="ORF">DPMN_022175</name>
</gene>
<sequence length="118" mass="13871">MAPPCGHVFQPTKTISKLVQDIIDINIQTEFHDDWRINVASLVLTRKKYSAPLRPYIHGTNLFIKFHKDRTLHLASGYHVYKYQYVTWFRPNNFQWTKDRRKDRQTDGPITICPPSGA</sequence>
<protein>
    <submittedName>
        <fullName evidence="2">Uncharacterized protein</fullName>
    </submittedName>
</protein>
<evidence type="ECO:0000313" key="3">
    <source>
        <dbReference type="Proteomes" id="UP000828390"/>
    </source>
</evidence>
<evidence type="ECO:0000313" key="2">
    <source>
        <dbReference type="EMBL" id="KAH3897979.1"/>
    </source>
</evidence>
<evidence type="ECO:0000256" key="1">
    <source>
        <dbReference type="SAM" id="MobiDB-lite"/>
    </source>
</evidence>
<dbReference type="EMBL" id="JAIWYP010000001">
    <property type="protein sequence ID" value="KAH3897979.1"/>
    <property type="molecule type" value="Genomic_DNA"/>
</dbReference>
<reference evidence="2" key="2">
    <citation type="submission" date="2020-11" db="EMBL/GenBank/DDBJ databases">
        <authorList>
            <person name="McCartney M.A."/>
            <person name="Auch B."/>
            <person name="Kono T."/>
            <person name="Mallez S."/>
            <person name="Becker A."/>
            <person name="Gohl D.M."/>
            <person name="Silverstein K.A.T."/>
            <person name="Koren S."/>
            <person name="Bechman K.B."/>
            <person name="Herman A."/>
            <person name="Abrahante J.E."/>
            <person name="Garbe J."/>
        </authorList>
    </citation>
    <scope>NUCLEOTIDE SEQUENCE</scope>
    <source>
        <strain evidence="2">Duluth1</strain>
        <tissue evidence="2">Whole animal</tissue>
    </source>
</reference>